<accession>A0ACC5YJ23</accession>
<evidence type="ECO:0000313" key="1">
    <source>
        <dbReference type="EMBL" id="MCJ8735557.1"/>
    </source>
</evidence>
<dbReference type="Proteomes" id="UP000830395">
    <property type="component" value="Chromosome 9"/>
</dbReference>
<reference evidence="1" key="1">
    <citation type="submission" date="2020-02" db="EMBL/GenBank/DDBJ databases">
        <title>Genome sequencing of the panga catfish, Pangasius djambal.</title>
        <authorList>
            <person name="Wen M."/>
            <person name="Zahm M."/>
            <person name="Roques C."/>
            <person name="Cabau C."/>
            <person name="Klopp C."/>
            <person name="Donnadieu C."/>
            <person name="Jouanno E."/>
            <person name="Avarre J.-C."/>
            <person name="Campet M."/>
            <person name="Ha T."/>
            <person name="Dugue R."/>
            <person name="Lampietro C."/>
            <person name="Louis A."/>
            <person name="Herpin A."/>
            <person name="Echchiki A."/>
            <person name="Berthelot C."/>
            <person name="Parey E."/>
            <person name="Roest-Crollius H."/>
            <person name="Braasch I."/>
            <person name="Postlethwait J.H."/>
            <person name="Bobe J."/>
            <person name="Montfort J."/>
            <person name="Bouchez O."/>
            <person name="Begum T."/>
            <person name="Schartl M."/>
            <person name="Gustiano R."/>
            <person name="Guiguen Y."/>
        </authorList>
    </citation>
    <scope>NUCLEOTIDE SEQUENCE</scope>
    <source>
        <strain evidence="1">Pdj_M5554</strain>
    </source>
</reference>
<evidence type="ECO:0000313" key="2">
    <source>
        <dbReference type="Proteomes" id="UP000830395"/>
    </source>
</evidence>
<comment type="caution">
    <text evidence="1">The sequence shown here is derived from an EMBL/GenBank/DDBJ whole genome shotgun (WGS) entry which is preliminary data.</text>
</comment>
<proteinExistence type="predicted"/>
<dbReference type="EMBL" id="CM040983">
    <property type="protein sequence ID" value="MCJ8735557.1"/>
    <property type="molecule type" value="Genomic_DNA"/>
</dbReference>
<organism evidence="1 2">
    <name type="scientific">Pangasius djambal</name>
    <dbReference type="NCBI Taxonomy" id="1691987"/>
    <lineage>
        <taxon>Eukaryota</taxon>
        <taxon>Metazoa</taxon>
        <taxon>Chordata</taxon>
        <taxon>Craniata</taxon>
        <taxon>Vertebrata</taxon>
        <taxon>Euteleostomi</taxon>
        <taxon>Actinopterygii</taxon>
        <taxon>Neopterygii</taxon>
        <taxon>Teleostei</taxon>
        <taxon>Ostariophysi</taxon>
        <taxon>Siluriformes</taxon>
        <taxon>Pangasiidae</taxon>
        <taxon>Pangasius</taxon>
    </lineage>
</organism>
<keyword evidence="2" id="KW-1185">Reference proteome</keyword>
<sequence>MTSVFSICIVLGTMCVSLLSAEAEISVPGQVGSTAVLPCELQPVGTETPHIRWRIKSEDVFERVGEDTYRAEGYKGRVDVPEEELLKGNCSLVLQNLTLTDAGVYTSYQIVRRSKRSVKTKREEISRVKLSVQGLHCAEAEIFVSGQVGSPAVLPCELQPVGTKTPYIRWRIESEVVFERLGEESYQAEGYEGRVDVPEEELRKGNCSLVLQNLTLTDAGVYTSYQIVRRSKRSASVMTTTEEISHVKLSVQGK</sequence>
<protein>
    <submittedName>
        <fullName evidence="1">Uncharacterized protein</fullName>
    </submittedName>
</protein>
<name>A0ACC5YJ23_9TELE</name>
<gene>
    <name evidence="1" type="ORF">PDJAM_G00248390</name>
</gene>